<dbReference type="PROSITE" id="PS50102">
    <property type="entry name" value="RRM"/>
    <property type="match status" value="1"/>
</dbReference>
<dbReference type="SUPFAM" id="SSF54928">
    <property type="entry name" value="RNA-binding domain, RBD"/>
    <property type="match status" value="1"/>
</dbReference>
<dbReference type="STRING" id="3983.A0A2C9UC18"/>
<dbReference type="PANTHER" id="PTHR45880:SF2">
    <property type="entry name" value="GLYCINE-RICH RNA-BINDING PROTEIN 4, MITOCHONDRIAL ISOFORM X1"/>
    <property type="match status" value="1"/>
</dbReference>
<dbReference type="InterPro" id="IPR012677">
    <property type="entry name" value="Nucleotide-bd_a/b_plait_sf"/>
</dbReference>
<feature type="domain" description="RRM" evidence="3">
    <location>
        <begin position="117"/>
        <end position="195"/>
    </location>
</feature>
<dbReference type="SMART" id="SM00360">
    <property type="entry name" value="RRM"/>
    <property type="match status" value="1"/>
</dbReference>
<reference evidence="4" key="1">
    <citation type="submission" date="2016-02" db="EMBL/GenBank/DDBJ databases">
        <title>WGS assembly of Manihot esculenta.</title>
        <authorList>
            <person name="Bredeson J.V."/>
            <person name="Prochnik S.E."/>
            <person name="Lyons J.B."/>
            <person name="Schmutz J."/>
            <person name="Grimwood J."/>
            <person name="Vrebalov J."/>
            <person name="Bart R.S."/>
            <person name="Amuge T."/>
            <person name="Ferguson M.E."/>
            <person name="Green R."/>
            <person name="Putnam N."/>
            <person name="Stites J."/>
            <person name="Rounsley S."/>
            <person name="Rokhsar D.S."/>
        </authorList>
    </citation>
    <scope>NUCLEOTIDE SEQUENCE [LARGE SCALE GENOMIC DNA]</scope>
    <source>
        <tissue evidence="4">Leaf</tissue>
    </source>
</reference>
<dbReference type="GO" id="GO:0003723">
    <property type="term" value="F:RNA binding"/>
    <property type="evidence" value="ECO:0007669"/>
    <property type="project" value="UniProtKB-UniRule"/>
</dbReference>
<dbReference type="PANTHER" id="PTHR45880">
    <property type="entry name" value="RNA-BINDING MOTIF PROTEIN, X-LINKED 2"/>
    <property type="match status" value="1"/>
</dbReference>
<dbReference type="InterPro" id="IPR051847">
    <property type="entry name" value="RNA_proc/Spliceosome_comp"/>
</dbReference>
<name>A0A2C9UC18_MANES</name>
<keyword evidence="1 2" id="KW-0694">RNA-binding</keyword>
<evidence type="ECO:0000256" key="2">
    <source>
        <dbReference type="PROSITE-ProRule" id="PRU00176"/>
    </source>
</evidence>
<gene>
    <name evidence="4" type="ORF">MANES_15G022600</name>
</gene>
<dbReference type="AlphaFoldDB" id="A0A2C9UC18"/>
<evidence type="ECO:0000313" key="4">
    <source>
        <dbReference type="EMBL" id="OAY27873.1"/>
    </source>
</evidence>
<evidence type="ECO:0000259" key="3">
    <source>
        <dbReference type="PROSITE" id="PS50102"/>
    </source>
</evidence>
<dbReference type="Pfam" id="PF00076">
    <property type="entry name" value="RRM_1"/>
    <property type="match status" value="1"/>
</dbReference>
<dbReference type="InterPro" id="IPR035979">
    <property type="entry name" value="RBD_domain_sf"/>
</dbReference>
<dbReference type="GO" id="GO:0000398">
    <property type="term" value="P:mRNA splicing, via spliceosome"/>
    <property type="evidence" value="ECO:0000318"/>
    <property type="project" value="GO_Central"/>
</dbReference>
<sequence>MKELATQFRPHRLGLNLNRQLSGLEGFGVAIFGWQCSIHLQFHPLFSHLAFSFQTRNPYCLHPQILLYSQSHVPFQPINDTHLAESIALAPALQLNPINLHRLLSSLKRMTIRLKPYTLVDVGLPLSTSEGSLKKSFSQFGEVNRAKIVSDKKTKQSLGSAFVWFTNEDSAKLAVKEMDGKFFEGRFIYVTISKPGACKTSGKPTTTPYKF</sequence>
<protein>
    <recommendedName>
        <fullName evidence="3">RRM domain-containing protein</fullName>
    </recommendedName>
</protein>
<dbReference type="GO" id="GO:0005686">
    <property type="term" value="C:U2 snRNP"/>
    <property type="evidence" value="ECO:0000318"/>
    <property type="project" value="GO_Central"/>
</dbReference>
<dbReference type="Gene3D" id="3.30.70.330">
    <property type="match status" value="1"/>
</dbReference>
<organism evidence="4">
    <name type="scientific">Manihot esculenta</name>
    <name type="common">Cassava</name>
    <name type="synonym">Jatropha manihot</name>
    <dbReference type="NCBI Taxonomy" id="3983"/>
    <lineage>
        <taxon>Eukaryota</taxon>
        <taxon>Viridiplantae</taxon>
        <taxon>Streptophyta</taxon>
        <taxon>Embryophyta</taxon>
        <taxon>Tracheophyta</taxon>
        <taxon>Spermatophyta</taxon>
        <taxon>Magnoliopsida</taxon>
        <taxon>eudicotyledons</taxon>
        <taxon>Gunneridae</taxon>
        <taxon>Pentapetalae</taxon>
        <taxon>rosids</taxon>
        <taxon>fabids</taxon>
        <taxon>Malpighiales</taxon>
        <taxon>Euphorbiaceae</taxon>
        <taxon>Crotonoideae</taxon>
        <taxon>Manihoteae</taxon>
        <taxon>Manihot</taxon>
    </lineage>
</organism>
<accession>A0A2C9UC18</accession>
<dbReference type="EMBL" id="CM004401">
    <property type="protein sequence ID" value="OAY27873.1"/>
    <property type="molecule type" value="Genomic_DNA"/>
</dbReference>
<proteinExistence type="predicted"/>
<dbReference type="GO" id="GO:0071011">
    <property type="term" value="C:precatalytic spliceosome"/>
    <property type="evidence" value="ECO:0000318"/>
    <property type="project" value="GO_Central"/>
</dbReference>
<evidence type="ECO:0000256" key="1">
    <source>
        <dbReference type="ARBA" id="ARBA00022884"/>
    </source>
</evidence>
<dbReference type="InterPro" id="IPR000504">
    <property type="entry name" value="RRM_dom"/>
</dbReference>